<dbReference type="InterPro" id="IPR001138">
    <property type="entry name" value="Zn2Cys6_DnaBD"/>
</dbReference>
<evidence type="ECO:0000313" key="7">
    <source>
        <dbReference type="Proteomes" id="UP000184188"/>
    </source>
</evidence>
<dbReference type="Gene3D" id="4.10.240.10">
    <property type="entry name" value="Zn(2)-C6 fungal-type DNA-binding domain"/>
    <property type="match status" value="1"/>
</dbReference>
<accession>A0A1L9ST03</accession>
<dbReference type="PROSITE" id="PS50048">
    <property type="entry name" value="ZN2_CY6_FUNGAL_2"/>
    <property type="match status" value="1"/>
</dbReference>
<keyword evidence="4" id="KW-0539">Nucleus</keyword>
<dbReference type="Proteomes" id="UP000184188">
    <property type="component" value="Unassembled WGS sequence"/>
</dbReference>
<dbReference type="SUPFAM" id="SSF57701">
    <property type="entry name" value="Zn2/Cys6 DNA-binding domain"/>
    <property type="match status" value="1"/>
</dbReference>
<evidence type="ECO:0000256" key="2">
    <source>
        <dbReference type="ARBA" id="ARBA00023125"/>
    </source>
</evidence>
<evidence type="ECO:0000259" key="5">
    <source>
        <dbReference type="PROSITE" id="PS50048"/>
    </source>
</evidence>
<dbReference type="VEuPathDB" id="FungiDB:ASPZODRAFT_22905"/>
<keyword evidence="3" id="KW-0804">Transcription</keyword>
<keyword evidence="7" id="KW-1185">Reference proteome</keyword>
<keyword evidence="2" id="KW-0238">DNA-binding</keyword>
<reference evidence="7" key="1">
    <citation type="journal article" date="2017" name="Genome Biol.">
        <title>Comparative genomics reveals high biological diversity and specific adaptations in the industrially and medically important fungal genus Aspergillus.</title>
        <authorList>
            <person name="de Vries R.P."/>
            <person name="Riley R."/>
            <person name="Wiebenga A."/>
            <person name="Aguilar-Osorio G."/>
            <person name="Amillis S."/>
            <person name="Uchima C.A."/>
            <person name="Anderluh G."/>
            <person name="Asadollahi M."/>
            <person name="Askin M."/>
            <person name="Barry K."/>
            <person name="Battaglia E."/>
            <person name="Bayram O."/>
            <person name="Benocci T."/>
            <person name="Braus-Stromeyer S.A."/>
            <person name="Caldana C."/>
            <person name="Canovas D."/>
            <person name="Cerqueira G.C."/>
            <person name="Chen F."/>
            <person name="Chen W."/>
            <person name="Choi C."/>
            <person name="Clum A."/>
            <person name="Dos Santos R.A."/>
            <person name="Damasio A.R."/>
            <person name="Diallinas G."/>
            <person name="Emri T."/>
            <person name="Fekete E."/>
            <person name="Flipphi M."/>
            <person name="Freyberg S."/>
            <person name="Gallo A."/>
            <person name="Gournas C."/>
            <person name="Habgood R."/>
            <person name="Hainaut M."/>
            <person name="Harispe M.L."/>
            <person name="Henrissat B."/>
            <person name="Hilden K.S."/>
            <person name="Hope R."/>
            <person name="Hossain A."/>
            <person name="Karabika E."/>
            <person name="Karaffa L."/>
            <person name="Karanyi Z."/>
            <person name="Krasevec N."/>
            <person name="Kuo A."/>
            <person name="Kusch H."/>
            <person name="LaButti K."/>
            <person name="Lagendijk E.L."/>
            <person name="Lapidus A."/>
            <person name="Levasseur A."/>
            <person name="Lindquist E."/>
            <person name="Lipzen A."/>
            <person name="Logrieco A.F."/>
            <person name="MacCabe A."/>
            <person name="Maekelae M.R."/>
            <person name="Malavazi I."/>
            <person name="Melin P."/>
            <person name="Meyer V."/>
            <person name="Mielnichuk N."/>
            <person name="Miskei M."/>
            <person name="Molnar A.P."/>
            <person name="Mule G."/>
            <person name="Ngan C.Y."/>
            <person name="Orejas M."/>
            <person name="Orosz E."/>
            <person name="Ouedraogo J.P."/>
            <person name="Overkamp K.M."/>
            <person name="Park H.-S."/>
            <person name="Perrone G."/>
            <person name="Piumi F."/>
            <person name="Punt P.J."/>
            <person name="Ram A.F."/>
            <person name="Ramon A."/>
            <person name="Rauscher S."/>
            <person name="Record E."/>
            <person name="Riano-Pachon D.M."/>
            <person name="Robert V."/>
            <person name="Roehrig J."/>
            <person name="Ruller R."/>
            <person name="Salamov A."/>
            <person name="Salih N.S."/>
            <person name="Samson R.A."/>
            <person name="Sandor E."/>
            <person name="Sanguinetti M."/>
            <person name="Schuetze T."/>
            <person name="Sepcic K."/>
            <person name="Shelest E."/>
            <person name="Sherlock G."/>
            <person name="Sophianopoulou V."/>
            <person name="Squina F.M."/>
            <person name="Sun H."/>
            <person name="Susca A."/>
            <person name="Todd R.B."/>
            <person name="Tsang A."/>
            <person name="Unkles S.E."/>
            <person name="van de Wiele N."/>
            <person name="van Rossen-Uffink D."/>
            <person name="Oliveira J.V."/>
            <person name="Vesth T.C."/>
            <person name="Visser J."/>
            <person name="Yu J.-H."/>
            <person name="Zhou M."/>
            <person name="Andersen M.R."/>
            <person name="Archer D.B."/>
            <person name="Baker S.E."/>
            <person name="Benoit I."/>
            <person name="Brakhage A.A."/>
            <person name="Braus G.H."/>
            <person name="Fischer R."/>
            <person name="Frisvad J.C."/>
            <person name="Goldman G.H."/>
            <person name="Houbraken J."/>
            <person name="Oakley B."/>
            <person name="Pocsi I."/>
            <person name="Scazzocchio C."/>
            <person name="Seiboth B."/>
            <person name="vanKuyk P.A."/>
            <person name="Wortman J."/>
            <person name="Dyer P.S."/>
            <person name="Grigoriev I.V."/>
        </authorList>
    </citation>
    <scope>NUCLEOTIDE SEQUENCE [LARGE SCALE GENOMIC DNA]</scope>
    <source>
        <strain evidence="7">CBS 506.65</strain>
    </source>
</reference>
<evidence type="ECO:0000256" key="4">
    <source>
        <dbReference type="ARBA" id="ARBA00023242"/>
    </source>
</evidence>
<protein>
    <recommendedName>
        <fullName evidence="5">Zn(2)-C6 fungal-type domain-containing protein</fullName>
    </recommendedName>
</protein>
<dbReference type="GO" id="GO:0003677">
    <property type="term" value="F:DNA binding"/>
    <property type="evidence" value="ECO:0007669"/>
    <property type="project" value="UniProtKB-KW"/>
</dbReference>
<dbReference type="Pfam" id="PF00172">
    <property type="entry name" value="Zn_clus"/>
    <property type="match status" value="1"/>
</dbReference>
<keyword evidence="1" id="KW-0805">Transcription regulation</keyword>
<organism evidence="6 7">
    <name type="scientific">Penicilliopsis zonata CBS 506.65</name>
    <dbReference type="NCBI Taxonomy" id="1073090"/>
    <lineage>
        <taxon>Eukaryota</taxon>
        <taxon>Fungi</taxon>
        <taxon>Dikarya</taxon>
        <taxon>Ascomycota</taxon>
        <taxon>Pezizomycotina</taxon>
        <taxon>Eurotiomycetes</taxon>
        <taxon>Eurotiomycetidae</taxon>
        <taxon>Eurotiales</taxon>
        <taxon>Aspergillaceae</taxon>
        <taxon>Penicilliopsis</taxon>
    </lineage>
</organism>
<dbReference type="EMBL" id="KV878337">
    <property type="protein sequence ID" value="OJJ50233.1"/>
    <property type="molecule type" value="Genomic_DNA"/>
</dbReference>
<evidence type="ECO:0000256" key="3">
    <source>
        <dbReference type="ARBA" id="ARBA00023163"/>
    </source>
</evidence>
<evidence type="ECO:0000256" key="1">
    <source>
        <dbReference type="ARBA" id="ARBA00023015"/>
    </source>
</evidence>
<dbReference type="SMART" id="SM00066">
    <property type="entry name" value="GAL4"/>
    <property type="match status" value="1"/>
</dbReference>
<dbReference type="STRING" id="1073090.A0A1L9ST03"/>
<sequence length="108" mass="11999">MVRLPGLSKGCQTCRRRSIKCDERRPECSQCVKAGRTCPGALAGNIFLHAEPHNPLKYHRLEAVPVLRPQRRHESTHNADCRLSLPSSPHAYPSRCGTVCTVSNPQSL</sequence>
<evidence type="ECO:0000313" key="6">
    <source>
        <dbReference type="EMBL" id="OJJ50233.1"/>
    </source>
</evidence>
<dbReference type="PANTHER" id="PTHR38791">
    <property type="entry name" value="ZN(II)2CYS6 TRANSCRIPTION FACTOR (EUROFUNG)-RELATED-RELATED"/>
    <property type="match status" value="1"/>
</dbReference>
<dbReference type="CDD" id="cd00067">
    <property type="entry name" value="GAL4"/>
    <property type="match status" value="1"/>
</dbReference>
<feature type="non-terminal residue" evidence="6">
    <location>
        <position position="108"/>
    </location>
</feature>
<feature type="domain" description="Zn(2)-C6 fungal-type" evidence="5">
    <location>
        <begin position="10"/>
        <end position="38"/>
    </location>
</feature>
<dbReference type="InterPro" id="IPR036864">
    <property type="entry name" value="Zn2-C6_fun-type_DNA-bd_sf"/>
</dbReference>
<proteinExistence type="predicted"/>
<dbReference type="AlphaFoldDB" id="A0A1L9ST03"/>
<dbReference type="GeneID" id="34614373"/>
<dbReference type="GO" id="GO:0000981">
    <property type="term" value="F:DNA-binding transcription factor activity, RNA polymerase II-specific"/>
    <property type="evidence" value="ECO:0007669"/>
    <property type="project" value="InterPro"/>
</dbReference>
<name>A0A1L9ST03_9EURO</name>
<dbReference type="GO" id="GO:0008270">
    <property type="term" value="F:zinc ion binding"/>
    <property type="evidence" value="ECO:0007669"/>
    <property type="project" value="InterPro"/>
</dbReference>
<dbReference type="InterPro" id="IPR053175">
    <property type="entry name" value="DHMBA_Reg_Transcription_Factor"/>
</dbReference>
<dbReference type="RefSeq" id="XP_022584743.1">
    <property type="nucleotide sequence ID" value="XM_022727909.1"/>
</dbReference>
<gene>
    <name evidence="6" type="ORF">ASPZODRAFT_22905</name>
</gene>